<evidence type="ECO:0000313" key="2">
    <source>
        <dbReference type="Proteomes" id="UP000319728"/>
    </source>
</evidence>
<sequence>MTVRGVRRIRDLTVLDLTDGCLVVACDSVGGIGPKAHDTVAVPASTTAHFATRVPLLEVLCAGATPTLVVNTLCVEADPQGREMIAAVVALAAEVGLDADRVTGTTEDNVPTVATGIGVTVLGEAAPGALRPGTSRPGDVVVCLGLPRSAPRDRVVPGHPDLVALADLRAVLDSGVVHDALPVGSKGLAWEVPQLAASAGLAVDWRTDHPVPVDRSAGPSACVLVSCRPADLATVRAALPGSLPVHAVADLTPEAP</sequence>
<reference evidence="1 2" key="1">
    <citation type="submission" date="2019-07" db="EMBL/GenBank/DDBJ databases">
        <title>R&amp;d 2014.</title>
        <authorList>
            <person name="Klenk H.-P."/>
        </authorList>
    </citation>
    <scope>NUCLEOTIDE SEQUENCE [LARGE SCALE GENOMIC DNA]</scope>
    <source>
        <strain evidence="1 2">DSM 43912</strain>
    </source>
</reference>
<accession>A0A562WI08</accession>
<organism evidence="1 2">
    <name type="scientific">Micromonospora sagamiensis</name>
    <dbReference type="NCBI Taxonomy" id="47875"/>
    <lineage>
        <taxon>Bacteria</taxon>
        <taxon>Bacillati</taxon>
        <taxon>Actinomycetota</taxon>
        <taxon>Actinomycetes</taxon>
        <taxon>Micromonosporales</taxon>
        <taxon>Micromonosporaceae</taxon>
        <taxon>Micromonospora</taxon>
    </lineage>
</organism>
<comment type="caution">
    <text evidence="1">The sequence shown here is derived from an EMBL/GenBank/DDBJ whole genome shotgun (WGS) entry which is preliminary data.</text>
</comment>
<dbReference type="RefSeq" id="WP_186499863.1">
    <property type="nucleotide sequence ID" value="NZ_AP023438.1"/>
</dbReference>
<evidence type="ECO:0000313" key="1">
    <source>
        <dbReference type="EMBL" id="TWJ29527.1"/>
    </source>
</evidence>
<dbReference type="Proteomes" id="UP000319728">
    <property type="component" value="Unassembled WGS sequence"/>
</dbReference>
<proteinExistence type="predicted"/>
<protein>
    <recommendedName>
        <fullName evidence="3">Alpha-ribazole kinase</fullName>
    </recommendedName>
</protein>
<evidence type="ECO:0008006" key="3">
    <source>
        <dbReference type="Google" id="ProtNLM"/>
    </source>
</evidence>
<dbReference type="EMBL" id="VLLP01000001">
    <property type="protein sequence ID" value="TWJ29527.1"/>
    <property type="molecule type" value="Genomic_DNA"/>
</dbReference>
<keyword evidence="2" id="KW-1185">Reference proteome</keyword>
<name>A0A562WI08_9ACTN</name>
<gene>
    <name evidence="1" type="ORF">JD81_03038</name>
</gene>
<dbReference type="AlphaFoldDB" id="A0A562WI08"/>